<evidence type="ECO:0000313" key="1">
    <source>
        <dbReference type="EMBL" id="KAI3708983.1"/>
    </source>
</evidence>
<comment type="caution">
    <text evidence="1">The sequence shown here is derived from an EMBL/GenBank/DDBJ whole genome shotgun (WGS) entry which is preliminary data.</text>
</comment>
<evidence type="ECO:0000313" key="2">
    <source>
        <dbReference type="Proteomes" id="UP001055811"/>
    </source>
</evidence>
<gene>
    <name evidence="1" type="ORF">L2E82_38632</name>
</gene>
<name>A0ACB9AH02_CICIN</name>
<organism evidence="1 2">
    <name type="scientific">Cichorium intybus</name>
    <name type="common">Chicory</name>
    <dbReference type="NCBI Taxonomy" id="13427"/>
    <lineage>
        <taxon>Eukaryota</taxon>
        <taxon>Viridiplantae</taxon>
        <taxon>Streptophyta</taxon>
        <taxon>Embryophyta</taxon>
        <taxon>Tracheophyta</taxon>
        <taxon>Spermatophyta</taxon>
        <taxon>Magnoliopsida</taxon>
        <taxon>eudicotyledons</taxon>
        <taxon>Gunneridae</taxon>
        <taxon>Pentapetalae</taxon>
        <taxon>asterids</taxon>
        <taxon>campanulids</taxon>
        <taxon>Asterales</taxon>
        <taxon>Asteraceae</taxon>
        <taxon>Cichorioideae</taxon>
        <taxon>Cichorieae</taxon>
        <taxon>Cichoriinae</taxon>
        <taxon>Cichorium</taxon>
    </lineage>
</organism>
<accession>A0ACB9AH02</accession>
<dbReference type="Proteomes" id="UP001055811">
    <property type="component" value="Linkage Group LG07"/>
</dbReference>
<sequence length="320" mass="36176">MMLMSRIQRLGCLAYDRIARLDPAYCLEERDLDLIPMMSSLLVSSPVDSRISHQHALQRCIDHAKLWLSKSEQQIDSNSYVTYADVRVKLTKMMASDYFKKAPQKEAPAVQSELESMMRTRKNERDCCLAYDRVADDDAADFLEERDLDLIAMMSSLLISGFLTPTTSHQQVLQRCIDHAKLWLSKSEQRIDSNSDVTYADVREKLTKIMASDYFKEASDKQKDDNVTDHQTETYEDQSAPIENSHKDQQEAENSIEIPVHEELIEPQTKDNKEQQVHRRPYQNQRGGGRGGGGGGGRRGYSNGRGGRSGGRGGHSRGTG</sequence>
<keyword evidence="2" id="KW-1185">Reference proteome</keyword>
<reference evidence="1 2" key="2">
    <citation type="journal article" date="2022" name="Mol. Ecol. Resour.">
        <title>The genomes of chicory, endive, great burdock and yacon provide insights into Asteraceae paleo-polyploidization history and plant inulin production.</title>
        <authorList>
            <person name="Fan W."/>
            <person name="Wang S."/>
            <person name="Wang H."/>
            <person name="Wang A."/>
            <person name="Jiang F."/>
            <person name="Liu H."/>
            <person name="Zhao H."/>
            <person name="Xu D."/>
            <person name="Zhang Y."/>
        </authorList>
    </citation>
    <scope>NUCLEOTIDE SEQUENCE [LARGE SCALE GENOMIC DNA]</scope>
    <source>
        <strain evidence="2">cv. Punajuju</strain>
        <tissue evidence="1">Leaves</tissue>
    </source>
</reference>
<dbReference type="EMBL" id="CM042015">
    <property type="protein sequence ID" value="KAI3708983.1"/>
    <property type="molecule type" value="Genomic_DNA"/>
</dbReference>
<reference evidence="2" key="1">
    <citation type="journal article" date="2022" name="Mol. Ecol. Resour.">
        <title>The genomes of chicory, endive, great burdock and yacon provide insights into Asteraceae palaeo-polyploidization history and plant inulin production.</title>
        <authorList>
            <person name="Fan W."/>
            <person name="Wang S."/>
            <person name="Wang H."/>
            <person name="Wang A."/>
            <person name="Jiang F."/>
            <person name="Liu H."/>
            <person name="Zhao H."/>
            <person name="Xu D."/>
            <person name="Zhang Y."/>
        </authorList>
    </citation>
    <scope>NUCLEOTIDE SEQUENCE [LARGE SCALE GENOMIC DNA]</scope>
    <source>
        <strain evidence="2">cv. Punajuju</strain>
    </source>
</reference>
<protein>
    <submittedName>
        <fullName evidence="1">Uncharacterized protein</fullName>
    </submittedName>
</protein>
<proteinExistence type="predicted"/>